<sequence length="59" mass="6212">MKTYAPDAASPRQDMTAFLAAEDAIFVLQGHDVDVVHVQEIGGSPIGSGLALRDLEADT</sequence>
<dbReference type="Proteomes" id="UP001370348">
    <property type="component" value="Chromosome"/>
</dbReference>
<keyword evidence="2" id="KW-1185">Reference proteome</keyword>
<dbReference type="EMBL" id="CP089984">
    <property type="protein sequence ID" value="WXB13586.1"/>
    <property type="molecule type" value="Genomic_DNA"/>
</dbReference>
<gene>
    <name evidence="1" type="ORF">LZC94_37835</name>
</gene>
<protein>
    <submittedName>
        <fullName evidence="1">Uncharacterized protein</fullName>
    </submittedName>
</protein>
<dbReference type="RefSeq" id="WP_394823200.1">
    <property type="nucleotide sequence ID" value="NZ_CP089984.1"/>
</dbReference>
<organism evidence="1 2">
    <name type="scientific">Pendulispora albinea</name>
    <dbReference type="NCBI Taxonomy" id="2741071"/>
    <lineage>
        <taxon>Bacteria</taxon>
        <taxon>Pseudomonadati</taxon>
        <taxon>Myxococcota</taxon>
        <taxon>Myxococcia</taxon>
        <taxon>Myxococcales</taxon>
        <taxon>Sorangiineae</taxon>
        <taxon>Pendulisporaceae</taxon>
        <taxon>Pendulispora</taxon>
    </lineage>
</organism>
<evidence type="ECO:0000313" key="1">
    <source>
        <dbReference type="EMBL" id="WXB13586.1"/>
    </source>
</evidence>
<evidence type="ECO:0000313" key="2">
    <source>
        <dbReference type="Proteomes" id="UP001370348"/>
    </source>
</evidence>
<reference evidence="1 2" key="1">
    <citation type="submission" date="2021-12" db="EMBL/GenBank/DDBJ databases">
        <title>Discovery of the Pendulisporaceae a myxobacterial family with distinct sporulation behavior and unique specialized metabolism.</title>
        <authorList>
            <person name="Garcia R."/>
            <person name="Popoff A."/>
            <person name="Bader C.D."/>
            <person name="Loehr J."/>
            <person name="Walesch S."/>
            <person name="Walt C."/>
            <person name="Boldt J."/>
            <person name="Bunk B."/>
            <person name="Haeckl F.J.F.P.J."/>
            <person name="Gunesch A.P."/>
            <person name="Birkelbach J."/>
            <person name="Nuebel U."/>
            <person name="Pietschmann T."/>
            <person name="Bach T."/>
            <person name="Mueller R."/>
        </authorList>
    </citation>
    <scope>NUCLEOTIDE SEQUENCE [LARGE SCALE GENOMIC DNA]</scope>
    <source>
        <strain evidence="1 2">MSr11954</strain>
    </source>
</reference>
<proteinExistence type="predicted"/>
<accession>A0ABZ2LWT8</accession>
<name>A0ABZ2LWT8_9BACT</name>